<evidence type="ECO:0000256" key="2">
    <source>
        <dbReference type="PIRSR" id="PIRSR600246-3"/>
    </source>
</evidence>
<gene>
    <name evidence="3" type="ORF">PHLGIDRAFT_115033</name>
</gene>
<dbReference type="CDD" id="cd04514">
    <property type="entry name" value="Taspase1_like"/>
    <property type="match status" value="1"/>
</dbReference>
<dbReference type="InterPro" id="IPR037464">
    <property type="entry name" value="Taspase1"/>
</dbReference>
<dbReference type="GO" id="GO:0051604">
    <property type="term" value="P:protein maturation"/>
    <property type="evidence" value="ECO:0007669"/>
    <property type="project" value="TreeGrafter"/>
</dbReference>
<dbReference type="Proteomes" id="UP000053257">
    <property type="component" value="Unassembled WGS sequence"/>
</dbReference>
<keyword evidence="4" id="KW-1185">Reference proteome</keyword>
<dbReference type="InterPro" id="IPR000246">
    <property type="entry name" value="Peptidase_T2"/>
</dbReference>
<organism evidence="3 4">
    <name type="scientific">Phlebiopsis gigantea (strain 11061_1 CR5-6)</name>
    <name type="common">White-rot fungus</name>
    <name type="synonym">Peniophora gigantea</name>
    <dbReference type="NCBI Taxonomy" id="745531"/>
    <lineage>
        <taxon>Eukaryota</taxon>
        <taxon>Fungi</taxon>
        <taxon>Dikarya</taxon>
        <taxon>Basidiomycota</taxon>
        <taxon>Agaricomycotina</taxon>
        <taxon>Agaricomycetes</taxon>
        <taxon>Polyporales</taxon>
        <taxon>Phanerochaetaceae</taxon>
        <taxon>Phlebiopsis</taxon>
    </lineage>
</organism>
<dbReference type="EMBL" id="KN840450">
    <property type="protein sequence ID" value="KIP10895.1"/>
    <property type="molecule type" value="Genomic_DNA"/>
</dbReference>
<feature type="active site" description="Nucleophile" evidence="1">
    <location>
        <position position="191"/>
    </location>
</feature>
<accession>A0A0C3SET5</accession>
<dbReference type="GO" id="GO:0004298">
    <property type="term" value="F:threonine-type endopeptidase activity"/>
    <property type="evidence" value="ECO:0007669"/>
    <property type="project" value="InterPro"/>
</dbReference>
<dbReference type="HOGENOM" id="CLU_021603_5_0_1"/>
<dbReference type="Gene3D" id="3.60.20.30">
    <property type="entry name" value="(Glycosyl)asparaginase"/>
    <property type="match status" value="1"/>
</dbReference>
<dbReference type="AlphaFoldDB" id="A0A0C3SET5"/>
<protein>
    <submittedName>
        <fullName evidence="3">Uncharacterized protein</fullName>
    </submittedName>
</protein>
<proteinExistence type="predicted"/>
<sequence length="389" mass="41205">MADRGFCLVAVHGGAGYHAPGTEPDLKPALRLACRRSLEALQAGSEALDAVERAITVLEDDPCLNAGYGSNLTLDGAVECDASVMDGRTDDFGAVGAVAGVKNPVSAARAVLNHARVPDPLGRIPPSLLVSGGAQAFARQNGVDCVPSEALVCERALAEYNIWKERLVSSNRTNPCSLPSEHRRLRDIQDTVGAIAWDSTGNLAAGVSSGGLLLKYPGRVGEAAVWGAGCWAQQHVAGGTSERGVACSVSGKWAPLGRPRGARSDRDAPGSGEYIVRELLARSICEEIMGPAEVDAHDVLFRALSRFQKHAQGRGEEEPIAGVLLLVKEDGGEGKAHPRLWCAFTAHSMAIAYASSLELKPKALLLRRPTPKKEYPESQIYITALSFTR</sequence>
<name>A0A0C3SET5_PHLG1</name>
<dbReference type="InterPro" id="IPR029055">
    <property type="entry name" value="Ntn_hydrolases_N"/>
</dbReference>
<dbReference type="PANTHER" id="PTHR10188">
    <property type="entry name" value="L-ASPARAGINASE"/>
    <property type="match status" value="1"/>
</dbReference>
<evidence type="ECO:0000313" key="4">
    <source>
        <dbReference type="Proteomes" id="UP000053257"/>
    </source>
</evidence>
<evidence type="ECO:0000256" key="1">
    <source>
        <dbReference type="PIRSR" id="PIRSR600246-1"/>
    </source>
</evidence>
<dbReference type="SUPFAM" id="SSF56235">
    <property type="entry name" value="N-terminal nucleophile aminohydrolases (Ntn hydrolases)"/>
    <property type="match status" value="1"/>
</dbReference>
<dbReference type="GO" id="GO:0005737">
    <property type="term" value="C:cytoplasm"/>
    <property type="evidence" value="ECO:0007669"/>
    <property type="project" value="TreeGrafter"/>
</dbReference>
<evidence type="ECO:0000313" key="3">
    <source>
        <dbReference type="EMBL" id="KIP10895.1"/>
    </source>
</evidence>
<reference evidence="3 4" key="1">
    <citation type="journal article" date="2014" name="PLoS Genet.">
        <title>Analysis of the Phlebiopsis gigantea genome, transcriptome and secretome provides insight into its pioneer colonization strategies of wood.</title>
        <authorList>
            <person name="Hori C."/>
            <person name="Ishida T."/>
            <person name="Igarashi K."/>
            <person name="Samejima M."/>
            <person name="Suzuki H."/>
            <person name="Master E."/>
            <person name="Ferreira P."/>
            <person name="Ruiz-Duenas F.J."/>
            <person name="Held B."/>
            <person name="Canessa P."/>
            <person name="Larrondo L.F."/>
            <person name="Schmoll M."/>
            <person name="Druzhinina I.S."/>
            <person name="Kubicek C.P."/>
            <person name="Gaskell J.A."/>
            <person name="Kersten P."/>
            <person name="St John F."/>
            <person name="Glasner J."/>
            <person name="Sabat G."/>
            <person name="Splinter BonDurant S."/>
            <person name="Syed K."/>
            <person name="Yadav J."/>
            <person name="Mgbeahuruike A.C."/>
            <person name="Kovalchuk A."/>
            <person name="Asiegbu F.O."/>
            <person name="Lackner G."/>
            <person name="Hoffmeister D."/>
            <person name="Rencoret J."/>
            <person name="Gutierrez A."/>
            <person name="Sun H."/>
            <person name="Lindquist E."/>
            <person name="Barry K."/>
            <person name="Riley R."/>
            <person name="Grigoriev I.V."/>
            <person name="Henrissat B."/>
            <person name="Kues U."/>
            <person name="Berka R.M."/>
            <person name="Martinez A.T."/>
            <person name="Covert S.F."/>
            <person name="Blanchette R.A."/>
            <person name="Cullen D."/>
        </authorList>
    </citation>
    <scope>NUCLEOTIDE SEQUENCE [LARGE SCALE GENOMIC DNA]</scope>
    <source>
        <strain evidence="3 4">11061_1 CR5-6</strain>
    </source>
</reference>
<feature type="site" description="Cleavage; by autolysis" evidence="2">
    <location>
        <begin position="190"/>
        <end position="191"/>
    </location>
</feature>
<dbReference type="STRING" id="745531.A0A0C3SET5"/>
<dbReference type="Pfam" id="PF01112">
    <property type="entry name" value="Asparaginase_2"/>
    <property type="match status" value="1"/>
</dbReference>
<dbReference type="PANTHER" id="PTHR10188:SF8">
    <property type="entry name" value="THREONINE ASPARTASE 1"/>
    <property type="match status" value="1"/>
</dbReference>
<dbReference type="OrthoDB" id="77601at2759"/>